<name>A0A167N876_PHYB8</name>
<reference evidence="3" key="1">
    <citation type="submission" date="2015-06" db="EMBL/GenBank/DDBJ databases">
        <title>Expansion of signal transduction pathways in fungi by whole-genome duplication.</title>
        <authorList>
            <consortium name="DOE Joint Genome Institute"/>
            <person name="Corrochano L.M."/>
            <person name="Kuo A."/>
            <person name="Marcet-Houben M."/>
            <person name="Polaino S."/>
            <person name="Salamov A."/>
            <person name="Villalobos J.M."/>
            <person name="Alvarez M.I."/>
            <person name="Avalos J."/>
            <person name="Benito E.P."/>
            <person name="Benoit I."/>
            <person name="Burger G."/>
            <person name="Camino L.P."/>
            <person name="Canovas D."/>
            <person name="Cerda-Olmedo E."/>
            <person name="Cheng J.-F."/>
            <person name="Dominguez A."/>
            <person name="Elias M."/>
            <person name="Eslava A.P."/>
            <person name="Glaser F."/>
            <person name="Grimwood J."/>
            <person name="Gutierrez G."/>
            <person name="Heitman J."/>
            <person name="Henrissat B."/>
            <person name="Iturriaga E.A."/>
            <person name="Lang B.F."/>
            <person name="Lavin J.L."/>
            <person name="Lee S."/>
            <person name="Li W."/>
            <person name="Lindquist E."/>
            <person name="Lopez-Garcia S."/>
            <person name="Luque E.M."/>
            <person name="Marcos A.T."/>
            <person name="Martin J."/>
            <person name="McCluskey K."/>
            <person name="Medina H.R."/>
            <person name="Miralles-Duran A."/>
            <person name="Miyazaki A."/>
            <person name="Munoz-Torres E."/>
            <person name="Oguiza J.A."/>
            <person name="Ohm R."/>
            <person name="Olmedo M."/>
            <person name="Orejas M."/>
            <person name="Ortiz-Castellanos L."/>
            <person name="Pisabarro A.G."/>
            <person name="Rodriguez-Romero J."/>
            <person name="Ruiz-Herrera J."/>
            <person name="Ruiz-Vazquez R."/>
            <person name="Sanz C."/>
            <person name="Schackwitz W."/>
            <person name="Schmutz J."/>
            <person name="Shahriari M."/>
            <person name="Shelest E."/>
            <person name="Silva-Franco F."/>
            <person name="Soanes D."/>
            <person name="Syed K."/>
            <person name="Tagua V.G."/>
            <person name="Talbot N.J."/>
            <person name="Thon M."/>
            <person name="De vries R.P."/>
            <person name="Wiebenga A."/>
            <person name="Yadav J.S."/>
            <person name="Braun E.L."/>
            <person name="Baker S."/>
            <person name="Garre V."/>
            <person name="Horwitz B."/>
            <person name="Torres-Martinez S."/>
            <person name="Idnurm A."/>
            <person name="Herrera-Estrella A."/>
            <person name="Gabaldon T."/>
            <person name="Grigoriev I.V."/>
        </authorList>
    </citation>
    <scope>NUCLEOTIDE SEQUENCE [LARGE SCALE GENOMIC DNA]</scope>
    <source>
        <strain evidence="3">NRRL 1555(-)</strain>
    </source>
</reference>
<keyword evidence="1" id="KW-1133">Transmembrane helix</keyword>
<sequence length="181" mass="20982">MVIDIILRFTIIVVMDTVVAVVMLTVISVVMDTVVVVVVMVINTSLLRFIGNIIETIIIILIIPILILRFILILNMVPITTIITCVDVKTYNGQNSQLESIVHLNIKMNKLWVNIELRILNKNGMPLRVNLIIVFFKRIFRIKTYRKIKKMGGLVKLYRGKRQKENKIRWDNHKFGDNLLN</sequence>
<keyword evidence="1" id="KW-0472">Membrane</keyword>
<dbReference type="Proteomes" id="UP000077315">
    <property type="component" value="Unassembled WGS sequence"/>
</dbReference>
<keyword evidence="1" id="KW-0812">Transmembrane</keyword>
<organism evidence="2 3">
    <name type="scientific">Phycomyces blakesleeanus (strain ATCC 8743b / DSM 1359 / FGSC 10004 / NBRC 33097 / NRRL 1555)</name>
    <dbReference type="NCBI Taxonomy" id="763407"/>
    <lineage>
        <taxon>Eukaryota</taxon>
        <taxon>Fungi</taxon>
        <taxon>Fungi incertae sedis</taxon>
        <taxon>Mucoromycota</taxon>
        <taxon>Mucoromycotina</taxon>
        <taxon>Mucoromycetes</taxon>
        <taxon>Mucorales</taxon>
        <taxon>Phycomycetaceae</taxon>
        <taxon>Phycomyces</taxon>
    </lineage>
</organism>
<protein>
    <submittedName>
        <fullName evidence="2">Uncharacterized protein</fullName>
    </submittedName>
</protein>
<dbReference type="GeneID" id="29000134"/>
<gene>
    <name evidence="2" type="ORF">PHYBLDRAFT_186352</name>
</gene>
<evidence type="ECO:0000256" key="1">
    <source>
        <dbReference type="SAM" id="Phobius"/>
    </source>
</evidence>
<dbReference type="EMBL" id="KV440977">
    <property type="protein sequence ID" value="OAD75299.1"/>
    <property type="molecule type" value="Genomic_DNA"/>
</dbReference>
<feature type="transmembrane region" description="Helical" evidence="1">
    <location>
        <begin position="57"/>
        <end position="77"/>
    </location>
</feature>
<proteinExistence type="predicted"/>
<dbReference type="RefSeq" id="XP_018293339.1">
    <property type="nucleotide sequence ID" value="XM_018439228.1"/>
</dbReference>
<evidence type="ECO:0000313" key="3">
    <source>
        <dbReference type="Proteomes" id="UP000077315"/>
    </source>
</evidence>
<keyword evidence="3" id="KW-1185">Reference proteome</keyword>
<dbReference type="InParanoid" id="A0A167N876"/>
<evidence type="ECO:0000313" key="2">
    <source>
        <dbReference type="EMBL" id="OAD75299.1"/>
    </source>
</evidence>
<accession>A0A167N876</accession>
<dbReference type="AlphaFoldDB" id="A0A167N876"/>
<dbReference type="VEuPathDB" id="FungiDB:PHYBLDRAFT_186352"/>